<proteinExistence type="predicted"/>
<comment type="caution">
    <text evidence="1">The sequence shown here is derived from an EMBL/GenBank/DDBJ whole genome shotgun (WGS) entry which is preliminary data.</text>
</comment>
<keyword evidence="2" id="KW-1185">Reference proteome</keyword>
<evidence type="ECO:0000313" key="1">
    <source>
        <dbReference type="EMBL" id="MBB3668181.1"/>
    </source>
</evidence>
<dbReference type="Proteomes" id="UP000547528">
    <property type="component" value="Unassembled WGS sequence"/>
</dbReference>
<dbReference type="EMBL" id="JACIBT010000009">
    <property type="protein sequence ID" value="MBB3668181.1"/>
    <property type="molecule type" value="Genomic_DNA"/>
</dbReference>
<protein>
    <submittedName>
        <fullName evidence="1">Uncharacterized protein</fullName>
    </submittedName>
</protein>
<dbReference type="RefSeq" id="WP_183358593.1">
    <property type="nucleotide sequence ID" value="NZ_JACIBT010000009.1"/>
</dbReference>
<evidence type="ECO:0000313" key="2">
    <source>
        <dbReference type="Proteomes" id="UP000547528"/>
    </source>
</evidence>
<accession>A0A7W5Y081</accession>
<reference evidence="1 2" key="1">
    <citation type="submission" date="2020-08" db="EMBL/GenBank/DDBJ databases">
        <title>Sequencing the genomes of 1000 actinobacteria strains.</title>
        <authorList>
            <person name="Klenk H.-P."/>
        </authorList>
    </citation>
    <scope>NUCLEOTIDE SEQUENCE [LARGE SCALE GENOMIC DNA]</scope>
    <source>
        <strain evidence="1 2">DSM 28238</strain>
    </source>
</reference>
<organism evidence="1 2">
    <name type="scientific">Garicola koreensis</name>
    <dbReference type="NCBI Taxonomy" id="1262554"/>
    <lineage>
        <taxon>Bacteria</taxon>
        <taxon>Bacillati</taxon>
        <taxon>Actinomycetota</taxon>
        <taxon>Actinomycetes</taxon>
        <taxon>Micrococcales</taxon>
        <taxon>Micrococcaceae</taxon>
        <taxon>Garicola</taxon>
    </lineage>
</organism>
<dbReference type="AlphaFoldDB" id="A0A7W5Y081"/>
<gene>
    <name evidence="1" type="ORF">FHX47_001810</name>
</gene>
<sequence length="58" mass="6503">MVIVSLDTSAAFKRIAAEAESAQLWGRFDRLGDEGHQFVSSWLLRVDRCAERAGHADR</sequence>
<name>A0A7W5Y081_9MICC</name>